<proteinExistence type="predicted"/>
<keyword evidence="1" id="KW-0472">Membrane</keyword>
<keyword evidence="3" id="KW-1185">Reference proteome</keyword>
<gene>
    <name evidence="2" type="ORF">NEF87_005090</name>
</gene>
<feature type="transmembrane region" description="Helical" evidence="1">
    <location>
        <begin position="232"/>
        <end position="249"/>
    </location>
</feature>
<dbReference type="Pfam" id="PF12730">
    <property type="entry name" value="ABC2_membrane_4"/>
    <property type="match status" value="1"/>
</dbReference>
<organism evidence="2 3">
    <name type="scientific">Candidatus Lokiarchaeum ossiferum</name>
    <dbReference type="NCBI Taxonomy" id="2951803"/>
    <lineage>
        <taxon>Archaea</taxon>
        <taxon>Promethearchaeati</taxon>
        <taxon>Promethearchaeota</taxon>
        <taxon>Promethearchaeia</taxon>
        <taxon>Promethearchaeales</taxon>
        <taxon>Promethearchaeaceae</taxon>
        <taxon>Candidatus Lokiarchaeum</taxon>
    </lineage>
</organism>
<protein>
    <recommendedName>
        <fullName evidence="4">ABC transporter permease</fullName>
    </recommendedName>
</protein>
<accession>A0ABY6HZ56</accession>
<dbReference type="Proteomes" id="UP001208689">
    <property type="component" value="Chromosome"/>
</dbReference>
<evidence type="ECO:0000313" key="3">
    <source>
        <dbReference type="Proteomes" id="UP001208689"/>
    </source>
</evidence>
<keyword evidence="1" id="KW-0812">Transmembrane</keyword>
<evidence type="ECO:0008006" key="4">
    <source>
        <dbReference type="Google" id="ProtNLM"/>
    </source>
</evidence>
<sequence>MNTIQQFYEISRMTLKDFSKDFRFWVMILVSILIPPLFYIQTPIELIPNADEFHRLIWGNIWGIMYIFRFFIVFTSCDIISKEFKNNTLLSIMTTPIRKKNIFLGKYLTIFLIITFFETITFFFSIGLSVNLYNFPLSNSTIWVGYCVIILITPVTLAISFMLSLFLRNTIQSFVLHLTYIFLGEPFLRKLNLSNITIRFLMDSQINYLRPKTIDGNTVEFISLFRQIYPELLMPIFLIILSIIVFGQIDLKDK</sequence>
<evidence type="ECO:0000313" key="2">
    <source>
        <dbReference type="EMBL" id="UYP48805.1"/>
    </source>
</evidence>
<dbReference type="EMBL" id="CP104013">
    <property type="protein sequence ID" value="UYP48805.1"/>
    <property type="molecule type" value="Genomic_DNA"/>
</dbReference>
<reference evidence="2" key="1">
    <citation type="submission" date="2022-09" db="EMBL/GenBank/DDBJ databases">
        <title>Actin cytoskeleton and complex cell architecture in an #Asgard archaeon.</title>
        <authorList>
            <person name="Ponce Toledo R.I."/>
            <person name="Schleper C."/>
            <person name="Rodrigues Oliveira T."/>
            <person name="Wollweber F."/>
            <person name="Xu J."/>
            <person name="Rittmann S."/>
            <person name="Klingl A."/>
            <person name="Pilhofer M."/>
        </authorList>
    </citation>
    <scope>NUCLEOTIDE SEQUENCE</scope>
    <source>
        <strain evidence="2">B-35</strain>
    </source>
</reference>
<feature type="transmembrane region" description="Helical" evidence="1">
    <location>
        <begin position="142"/>
        <end position="167"/>
    </location>
</feature>
<feature type="transmembrane region" description="Helical" evidence="1">
    <location>
        <begin position="102"/>
        <end position="130"/>
    </location>
</feature>
<name>A0ABY6HZ56_9ARCH</name>
<feature type="transmembrane region" description="Helical" evidence="1">
    <location>
        <begin position="61"/>
        <end position="81"/>
    </location>
</feature>
<keyword evidence="1" id="KW-1133">Transmembrane helix</keyword>
<feature type="transmembrane region" description="Helical" evidence="1">
    <location>
        <begin position="22"/>
        <end position="41"/>
    </location>
</feature>
<evidence type="ECO:0000256" key="1">
    <source>
        <dbReference type="SAM" id="Phobius"/>
    </source>
</evidence>